<proteinExistence type="predicted"/>
<evidence type="ECO:0000256" key="1">
    <source>
        <dbReference type="ARBA" id="ARBA00022679"/>
    </source>
</evidence>
<dbReference type="Gene3D" id="2.160.10.10">
    <property type="entry name" value="Hexapeptide repeat proteins"/>
    <property type="match status" value="1"/>
</dbReference>
<evidence type="ECO:0000256" key="3">
    <source>
        <dbReference type="ARBA" id="ARBA00023315"/>
    </source>
</evidence>
<dbReference type="Pfam" id="PF14602">
    <property type="entry name" value="Hexapep_2"/>
    <property type="match status" value="1"/>
</dbReference>
<dbReference type="InterPro" id="IPR007516">
    <property type="entry name" value="Co_F420_Hydgase/DH_bsu_N"/>
</dbReference>
<dbReference type="Proteomes" id="UP000406735">
    <property type="component" value="Unassembled WGS sequence"/>
</dbReference>
<dbReference type="PANTHER" id="PTHR23416:SF78">
    <property type="entry name" value="LIPOPOLYSACCHARIDE BIOSYNTHESIS O-ACETYL TRANSFERASE WBBJ-RELATED"/>
    <property type="match status" value="1"/>
</dbReference>
<feature type="domain" description="Coenzyme F420 hydrogenase/dehydrogenase beta subunit C-terminal" evidence="5">
    <location>
        <begin position="88"/>
        <end position="250"/>
    </location>
</feature>
<keyword evidence="3" id="KW-0012">Acyltransferase</keyword>
<comment type="caution">
    <text evidence="6">The sequence shown here is derived from an EMBL/GenBank/DDBJ whole genome shotgun (WGS) entry which is preliminary data.</text>
</comment>
<dbReference type="Pfam" id="PF04422">
    <property type="entry name" value="FrhB_FdhB_N"/>
    <property type="match status" value="1"/>
</dbReference>
<dbReference type="AlphaFoldDB" id="A0A6A7VWK4"/>
<evidence type="ECO:0000259" key="4">
    <source>
        <dbReference type="Pfam" id="PF04422"/>
    </source>
</evidence>
<name>A0A6A7VWK4_9BACT</name>
<dbReference type="RefSeq" id="WP_153098732.1">
    <property type="nucleotide sequence ID" value="NZ_VZAU01000024.1"/>
</dbReference>
<keyword evidence="1" id="KW-0808">Transferase</keyword>
<evidence type="ECO:0008006" key="8">
    <source>
        <dbReference type="Google" id="ProtNLM"/>
    </source>
</evidence>
<keyword evidence="2" id="KW-0677">Repeat</keyword>
<evidence type="ECO:0000313" key="6">
    <source>
        <dbReference type="EMBL" id="MQN10164.1"/>
    </source>
</evidence>
<dbReference type="InterPro" id="IPR001451">
    <property type="entry name" value="Hexapep"/>
</dbReference>
<gene>
    <name evidence="6" type="ORF">F7D97_09595</name>
</gene>
<dbReference type="EMBL" id="VZCY01000084">
    <property type="protein sequence ID" value="MQN10164.1"/>
    <property type="molecule type" value="Genomic_DNA"/>
</dbReference>
<organism evidence="6 7">
    <name type="scientific">Segatella copri</name>
    <dbReference type="NCBI Taxonomy" id="165179"/>
    <lineage>
        <taxon>Bacteria</taxon>
        <taxon>Pseudomonadati</taxon>
        <taxon>Bacteroidota</taxon>
        <taxon>Bacteroidia</taxon>
        <taxon>Bacteroidales</taxon>
        <taxon>Prevotellaceae</taxon>
        <taxon>Segatella</taxon>
    </lineage>
</organism>
<reference evidence="6 7" key="1">
    <citation type="submission" date="2019-09" db="EMBL/GenBank/DDBJ databases">
        <title>Distinct polysaccharide growth profiles of human intestinal Prevotella copri isolates.</title>
        <authorList>
            <person name="Fehlner-Peach H."/>
            <person name="Magnabosco C."/>
            <person name="Raghavan V."/>
            <person name="Scher J.U."/>
            <person name="Tett A."/>
            <person name="Cox L.M."/>
            <person name="Gottsegen C."/>
            <person name="Watters A."/>
            <person name="Wiltshire- Gordon J.D."/>
            <person name="Segata N."/>
            <person name="Bonneau R."/>
            <person name="Littman D.R."/>
        </authorList>
    </citation>
    <scope>NUCLEOTIDE SEQUENCE [LARGE SCALE GENOMIC DNA]</scope>
    <source>
        <strain evidence="7">iK21513</strain>
    </source>
</reference>
<protein>
    <recommendedName>
        <fullName evidence="8">Acyltransferase</fullName>
    </recommendedName>
</protein>
<dbReference type="CDD" id="cd04647">
    <property type="entry name" value="LbH_MAT_like"/>
    <property type="match status" value="1"/>
</dbReference>
<dbReference type="PROSITE" id="PS00101">
    <property type="entry name" value="HEXAPEP_TRANSFERASES"/>
    <property type="match status" value="1"/>
</dbReference>
<evidence type="ECO:0000313" key="7">
    <source>
        <dbReference type="Proteomes" id="UP000406735"/>
    </source>
</evidence>
<dbReference type="InterPro" id="IPR018357">
    <property type="entry name" value="Hexapep_transf_CS"/>
</dbReference>
<dbReference type="GO" id="GO:0016746">
    <property type="term" value="F:acyltransferase activity"/>
    <property type="evidence" value="ECO:0007669"/>
    <property type="project" value="UniProtKB-KW"/>
</dbReference>
<dbReference type="SUPFAM" id="SSF51161">
    <property type="entry name" value="Trimeric LpxA-like enzymes"/>
    <property type="match status" value="1"/>
</dbReference>
<accession>A0A6A7VWK4</accession>
<feature type="domain" description="Coenzyme F420 hydrogenase/dehydrogenase beta subunit N-terminal" evidence="4">
    <location>
        <begin position="6"/>
        <end position="71"/>
    </location>
</feature>
<dbReference type="PANTHER" id="PTHR23416">
    <property type="entry name" value="SIALIC ACID SYNTHASE-RELATED"/>
    <property type="match status" value="1"/>
</dbReference>
<evidence type="ECO:0000256" key="2">
    <source>
        <dbReference type="ARBA" id="ARBA00022737"/>
    </source>
</evidence>
<dbReference type="Pfam" id="PF04432">
    <property type="entry name" value="FrhB_FdhB_C"/>
    <property type="match status" value="1"/>
</dbReference>
<evidence type="ECO:0000259" key="5">
    <source>
        <dbReference type="Pfam" id="PF04432"/>
    </source>
</evidence>
<dbReference type="InterPro" id="IPR007525">
    <property type="entry name" value="FrhB_FdhB_C"/>
</dbReference>
<dbReference type="InterPro" id="IPR011004">
    <property type="entry name" value="Trimer_LpxA-like_sf"/>
</dbReference>
<dbReference type="InterPro" id="IPR051159">
    <property type="entry name" value="Hexapeptide_acetyltransf"/>
</dbReference>
<sequence>MTTSFIGYANDKQIRYSSSSGGIITAVIKYLFEAKRIDSFLGCTFNVEKCCYEPTLIHSYADYELAGSVYQEMDLIPFVKEHLAEIKKTILVVCSPCLVKAFRNILKKNGLEAIIIDYFCSGQTTIEGTYCYYRFMNIAKKDVLNIRYRGNGWPNGIEITLRSGEMIRRANYSEPWSTIHGSELFRPKRCFYCKNVESEHADISVGDPWLKEYIDTDTIGSSLFLVHSALGQSIVQEMLSNNKIVVKSVDYELFEKSQRPSLRRKSMVSDMKSYYDLVIKIINIKSYSKWAKKNRKNMKRHIWIMNHIVRPYSSMKKMSKFGIFKKIVGKIKSGGARIYWKKKIGSIGENWYKGEHVTMQNPHCLFFGNNVGIGKYTYFMPCCNFLGTEYHPKITVGDGTWIGICNSFAAIHGITIGKNVLFAGYVHVTDHSHGYEDITKPISKQPLISKGPVVIEDNCWLGFNSEILSGVHIGRNSVVAAHAVVTKDIPPYSIVAGNPARIVKQYNFETHEWEKYK</sequence>